<dbReference type="Gene3D" id="1.10.287.130">
    <property type="match status" value="1"/>
</dbReference>
<keyword evidence="12" id="KW-1185">Reference proteome</keyword>
<evidence type="ECO:0000313" key="12">
    <source>
        <dbReference type="Proteomes" id="UP000007013"/>
    </source>
</evidence>
<dbReference type="SUPFAM" id="SSF47384">
    <property type="entry name" value="Homodimeric domain of signal transducing histidine kinase"/>
    <property type="match status" value="1"/>
</dbReference>
<dbReference type="GO" id="GO:0009927">
    <property type="term" value="F:histidine phosphotransfer kinase activity"/>
    <property type="evidence" value="ECO:0007669"/>
    <property type="project" value="TreeGrafter"/>
</dbReference>
<dbReference type="eggNOG" id="COG5002">
    <property type="taxonomic scope" value="Bacteria"/>
</dbReference>
<dbReference type="InterPro" id="IPR003018">
    <property type="entry name" value="GAF"/>
</dbReference>
<evidence type="ECO:0000259" key="8">
    <source>
        <dbReference type="PROSITE" id="PS50110"/>
    </source>
</evidence>
<evidence type="ECO:0000256" key="1">
    <source>
        <dbReference type="ARBA" id="ARBA00000085"/>
    </source>
</evidence>
<dbReference type="PROSITE" id="PS50110">
    <property type="entry name" value="RESPONSE_REGULATORY"/>
    <property type="match status" value="1"/>
</dbReference>
<dbReference type="Gene3D" id="3.30.450.20">
    <property type="entry name" value="PAS domain"/>
    <property type="match status" value="1"/>
</dbReference>
<proteinExistence type="predicted"/>
<dbReference type="OrthoDB" id="9815750at2"/>
<dbReference type="NCBIfam" id="TIGR00229">
    <property type="entry name" value="sensory_box"/>
    <property type="match status" value="1"/>
</dbReference>
<dbReference type="eggNOG" id="COG3437">
    <property type="taxonomic scope" value="Bacteria"/>
</dbReference>
<dbReference type="InterPro" id="IPR001789">
    <property type="entry name" value="Sig_transdc_resp-reg_receiver"/>
</dbReference>
<dbReference type="InterPro" id="IPR004358">
    <property type="entry name" value="Sig_transdc_His_kin-like_C"/>
</dbReference>
<dbReference type="SUPFAM" id="SSF55781">
    <property type="entry name" value="GAF domain-like"/>
    <property type="match status" value="1"/>
</dbReference>
<evidence type="ECO:0000256" key="5">
    <source>
        <dbReference type="ARBA" id="ARBA00022777"/>
    </source>
</evidence>
<dbReference type="RefSeq" id="WP_012373196.1">
    <property type="nucleotide sequence ID" value="NC_010571.1"/>
</dbReference>
<dbReference type="Gene3D" id="3.40.50.2300">
    <property type="match status" value="1"/>
</dbReference>
<comment type="catalytic activity">
    <reaction evidence="1">
        <text>ATP + protein L-histidine = ADP + protein N-phospho-L-histidine.</text>
        <dbReference type="EC" id="2.7.13.3"/>
    </reaction>
</comment>
<dbReference type="InterPro" id="IPR013767">
    <property type="entry name" value="PAS_fold"/>
</dbReference>
<dbReference type="GO" id="GO:0000155">
    <property type="term" value="F:phosphorelay sensor kinase activity"/>
    <property type="evidence" value="ECO:0007669"/>
    <property type="project" value="InterPro"/>
</dbReference>
<dbReference type="InterPro" id="IPR003661">
    <property type="entry name" value="HisK_dim/P_dom"/>
</dbReference>
<dbReference type="PROSITE" id="PS50109">
    <property type="entry name" value="HIS_KIN"/>
    <property type="match status" value="1"/>
</dbReference>
<evidence type="ECO:0000256" key="2">
    <source>
        <dbReference type="ARBA" id="ARBA00012438"/>
    </source>
</evidence>
<feature type="domain" description="PAS" evidence="9">
    <location>
        <begin position="194"/>
        <end position="264"/>
    </location>
</feature>
<dbReference type="GO" id="GO:0005886">
    <property type="term" value="C:plasma membrane"/>
    <property type="evidence" value="ECO:0007669"/>
    <property type="project" value="TreeGrafter"/>
</dbReference>
<dbReference type="Pfam" id="PF01590">
    <property type="entry name" value="GAF"/>
    <property type="match status" value="1"/>
</dbReference>
<dbReference type="CDD" id="cd00082">
    <property type="entry name" value="HisKA"/>
    <property type="match status" value="1"/>
</dbReference>
<feature type="modified residue" description="4-aspartylphosphate" evidence="6">
    <location>
        <position position="624"/>
    </location>
</feature>
<dbReference type="InterPro" id="IPR001610">
    <property type="entry name" value="PAC"/>
</dbReference>
<dbReference type="STRING" id="452637.Oter_0368"/>
<sequence length="695" mass="75001">MPSSLESLPVAEGAQLRDRLLTATSLAAATLVGGTDAASFRAALRVLGEAAEVDRVYVFEIRREADGRALCSQRHEWCAPGVTPQINNPDLQDLPLAEAGYGRWLQRFTADQPVFGEVSGFPAAERQFLEAQSIVSLVVMPVQIDRALWGFIGFDDCSGRIKWTRGAIECLRITARVLAGAIDRMNYRRRRDEVLADHEQLIASLDDVVFRFDDRGCWTFLSPAWQQRLGWTAGECLGQPAVRYVQPSDRGLVLRSWKQVVTGRQQSFRGEVRFHQRDGGCRWMLVSARAQRGEDGRVTGVTGTLTDVTAAKRAEAELIAARTAAEAASKAKSEFLSTMSHELRTPLNAVIGLAESLLEAGEAMEAARVRRYLEIIHTSGRQLLAQINDILDLARIEAGRTMPEPALFDLAAAAAELLESLRYEAQGKGLTTATHRPDAPLLVHADERLIRQALSNLLSNALKFTPAGGAVDLTVEPTPAGGVRVAVRDSGIGIAPEKHARLFRPFSQIDGSLSRPHGGTGVGLALVERIARLHGGRVAVSSAPGQGSTFSLDLPPAVRAHGLRRSPTGPDRPRAVLLVDDDAHQHTLIGDYLQRHHVEVLHAEHAEAALPLAASGPLALAVVDMGLPGMSGLELIARLRAAPATRALPILAVTAFAAPEDAQRCRAVGADAFLAKPISLRELARQIHALTGLLP</sequence>
<dbReference type="PRINTS" id="PR00344">
    <property type="entry name" value="BCTRLSENSOR"/>
</dbReference>
<dbReference type="InterPro" id="IPR029016">
    <property type="entry name" value="GAF-like_dom_sf"/>
</dbReference>
<dbReference type="KEGG" id="ote:Oter_0368"/>
<dbReference type="SUPFAM" id="SSF55874">
    <property type="entry name" value="ATPase domain of HSP90 chaperone/DNA topoisomerase II/histidine kinase"/>
    <property type="match status" value="1"/>
</dbReference>
<dbReference type="PANTHER" id="PTHR43047">
    <property type="entry name" value="TWO-COMPONENT HISTIDINE PROTEIN KINASE"/>
    <property type="match status" value="1"/>
</dbReference>
<dbReference type="GO" id="GO:0006355">
    <property type="term" value="P:regulation of DNA-templated transcription"/>
    <property type="evidence" value="ECO:0007669"/>
    <property type="project" value="InterPro"/>
</dbReference>
<dbReference type="EC" id="2.7.13.3" evidence="2"/>
<dbReference type="Pfam" id="PF02518">
    <property type="entry name" value="HATPase_c"/>
    <property type="match status" value="1"/>
</dbReference>
<dbReference type="SMART" id="SM00091">
    <property type="entry name" value="PAS"/>
    <property type="match status" value="1"/>
</dbReference>
<dbReference type="SMART" id="SM00388">
    <property type="entry name" value="HisKA"/>
    <property type="match status" value="1"/>
</dbReference>
<dbReference type="SMART" id="SM00387">
    <property type="entry name" value="HATPase_c"/>
    <property type="match status" value="1"/>
</dbReference>
<dbReference type="Gene3D" id="3.30.450.40">
    <property type="match status" value="1"/>
</dbReference>
<feature type="domain" description="Histidine kinase" evidence="7">
    <location>
        <begin position="338"/>
        <end position="558"/>
    </location>
</feature>
<dbReference type="Pfam" id="PF00072">
    <property type="entry name" value="Response_reg"/>
    <property type="match status" value="1"/>
</dbReference>
<dbReference type="InterPro" id="IPR036097">
    <property type="entry name" value="HisK_dim/P_sf"/>
</dbReference>
<evidence type="ECO:0000313" key="11">
    <source>
        <dbReference type="EMBL" id="ACB73658.1"/>
    </source>
</evidence>
<dbReference type="CDD" id="cd00130">
    <property type="entry name" value="PAS"/>
    <property type="match status" value="1"/>
</dbReference>
<dbReference type="InterPro" id="IPR036890">
    <property type="entry name" value="HATPase_C_sf"/>
</dbReference>
<dbReference type="PANTHER" id="PTHR43047:SF63">
    <property type="entry name" value="HISTIDINE KINASE"/>
    <property type="match status" value="1"/>
</dbReference>
<dbReference type="Gene3D" id="3.30.565.10">
    <property type="entry name" value="Histidine kinase-like ATPase, C-terminal domain"/>
    <property type="match status" value="1"/>
</dbReference>
<dbReference type="InterPro" id="IPR011006">
    <property type="entry name" value="CheY-like_superfamily"/>
</dbReference>
<name>B1ZQZ1_OPITP</name>
<dbReference type="InterPro" id="IPR000014">
    <property type="entry name" value="PAS"/>
</dbReference>
<evidence type="ECO:0000259" key="9">
    <source>
        <dbReference type="PROSITE" id="PS50112"/>
    </source>
</evidence>
<keyword evidence="5 11" id="KW-0418">Kinase</keyword>
<evidence type="ECO:0000259" key="7">
    <source>
        <dbReference type="PROSITE" id="PS50109"/>
    </source>
</evidence>
<dbReference type="Proteomes" id="UP000007013">
    <property type="component" value="Chromosome"/>
</dbReference>
<feature type="domain" description="Response regulatory" evidence="8">
    <location>
        <begin position="575"/>
        <end position="691"/>
    </location>
</feature>
<dbReference type="AlphaFoldDB" id="B1ZQZ1"/>
<dbReference type="CDD" id="cd16922">
    <property type="entry name" value="HATPase_EvgS-ArcB-TorS-like"/>
    <property type="match status" value="1"/>
</dbReference>
<dbReference type="EMBL" id="CP001032">
    <property type="protein sequence ID" value="ACB73658.1"/>
    <property type="molecule type" value="Genomic_DNA"/>
</dbReference>
<dbReference type="HOGENOM" id="CLU_000445_114_15_0"/>
<organism evidence="11 12">
    <name type="scientific">Opitutus terrae (strain DSM 11246 / JCM 15787 / PB90-1)</name>
    <dbReference type="NCBI Taxonomy" id="452637"/>
    <lineage>
        <taxon>Bacteria</taxon>
        <taxon>Pseudomonadati</taxon>
        <taxon>Verrucomicrobiota</taxon>
        <taxon>Opitutia</taxon>
        <taxon>Opitutales</taxon>
        <taxon>Opitutaceae</taxon>
        <taxon>Opitutus</taxon>
    </lineage>
</organism>
<feature type="domain" description="PAC" evidence="10">
    <location>
        <begin position="268"/>
        <end position="320"/>
    </location>
</feature>
<evidence type="ECO:0000256" key="6">
    <source>
        <dbReference type="PROSITE-ProRule" id="PRU00169"/>
    </source>
</evidence>
<protein>
    <recommendedName>
        <fullName evidence="2">histidine kinase</fullName>
        <ecNumber evidence="2">2.7.13.3</ecNumber>
    </recommendedName>
</protein>
<reference evidence="11 12" key="1">
    <citation type="journal article" date="2011" name="J. Bacteriol.">
        <title>Genome sequence of the verrucomicrobium Opitutus terrae PB90-1, an abundant inhabitant of rice paddy soil ecosystems.</title>
        <authorList>
            <person name="van Passel M.W."/>
            <person name="Kant R."/>
            <person name="Palva A."/>
            <person name="Copeland A."/>
            <person name="Lucas S."/>
            <person name="Lapidus A."/>
            <person name="Glavina del Rio T."/>
            <person name="Pitluck S."/>
            <person name="Goltsman E."/>
            <person name="Clum A."/>
            <person name="Sun H."/>
            <person name="Schmutz J."/>
            <person name="Larimer F.W."/>
            <person name="Land M.L."/>
            <person name="Hauser L."/>
            <person name="Kyrpides N."/>
            <person name="Mikhailova N."/>
            <person name="Richardson P.P."/>
            <person name="Janssen P.H."/>
            <person name="de Vos W.M."/>
            <person name="Smidt H."/>
        </authorList>
    </citation>
    <scope>NUCLEOTIDE SEQUENCE [LARGE SCALE GENOMIC DNA]</scope>
    <source>
        <strain evidence="12">DSM 11246 / JCM 15787 / PB90-1</strain>
    </source>
</reference>
<dbReference type="InterPro" id="IPR000700">
    <property type="entry name" value="PAS-assoc_C"/>
</dbReference>
<evidence type="ECO:0000256" key="3">
    <source>
        <dbReference type="ARBA" id="ARBA00022553"/>
    </source>
</evidence>
<gene>
    <name evidence="11" type="ordered locus">Oter_0368</name>
</gene>
<dbReference type="InterPro" id="IPR035965">
    <property type="entry name" value="PAS-like_dom_sf"/>
</dbReference>
<dbReference type="PROSITE" id="PS50112">
    <property type="entry name" value="PAS"/>
    <property type="match status" value="1"/>
</dbReference>
<evidence type="ECO:0000256" key="4">
    <source>
        <dbReference type="ARBA" id="ARBA00022679"/>
    </source>
</evidence>
<keyword evidence="4 11" id="KW-0808">Transferase</keyword>
<keyword evidence="3 6" id="KW-0597">Phosphoprotein</keyword>
<dbReference type="Pfam" id="PF00989">
    <property type="entry name" value="PAS"/>
    <property type="match status" value="1"/>
</dbReference>
<dbReference type="SMART" id="SM00448">
    <property type="entry name" value="REC"/>
    <property type="match status" value="1"/>
</dbReference>
<dbReference type="InterPro" id="IPR005467">
    <property type="entry name" value="His_kinase_dom"/>
</dbReference>
<dbReference type="eggNOG" id="COG2202">
    <property type="taxonomic scope" value="Bacteria"/>
</dbReference>
<accession>B1ZQZ1</accession>
<evidence type="ECO:0000259" key="10">
    <source>
        <dbReference type="PROSITE" id="PS50113"/>
    </source>
</evidence>
<dbReference type="SMART" id="SM00086">
    <property type="entry name" value="PAC"/>
    <property type="match status" value="1"/>
</dbReference>
<dbReference type="PROSITE" id="PS50113">
    <property type="entry name" value="PAC"/>
    <property type="match status" value="1"/>
</dbReference>
<dbReference type="SUPFAM" id="SSF52172">
    <property type="entry name" value="CheY-like"/>
    <property type="match status" value="1"/>
</dbReference>
<dbReference type="InterPro" id="IPR003594">
    <property type="entry name" value="HATPase_dom"/>
</dbReference>
<dbReference type="SUPFAM" id="SSF55785">
    <property type="entry name" value="PYP-like sensor domain (PAS domain)"/>
    <property type="match status" value="1"/>
</dbReference>
<dbReference type="Pfam" id="PF00512">
    <property type="entry name" value="HisKA"/>
    <property type="match status" value="1"/>
</dbReference>
<dbReference type="FunFam" id="3.30.565.10:FF:000006">
    <property type="entry name" value="Sensor histidine kinase WalK"/>
    <property type="match status" value="1"/>
</dbReference>